<accession>A0A419EMS0</accession>
<evidence type="ECO:0000313" key="2">
    <source>
        <dbReference type="Proteomes" id="UP000285961"/>
    </source>
</evidence>
<dbReference type="EMBL" id="QZKI01000144">
    <property type="protein sequence ID" value="RJP63936.1"/>
    <property type="molecule type" value="Genomic_DNA"/>
</dbReference>
<protein>
    <submittedName>
        <fullName evidence="1">Uncharacterized protein</fullName>
    </submittedName>
</protein>
<reference evidence="1 2" key="1">
    <citation type="journal article" date="2017" name="ISME J.">
        <title>Energy and carbon metabolisms in a deep terrestrial subsurface fluid microbial community.</title>
        <authorList>
            <person name="Momper L."/>
            <person name="Jungbluth S.P."/>
            <person name="Lee M.D."/>
            <person name="Amend J.P."/>
        </authorList>
    </citation>
    <scope>NUCLEOTIDE SEQUENCE [LARGE SCALE GENOMIC DNA]</scope>
    <source>
        <strain evidence="1">SURF_17</strain>
    </source>
</reference>
<gene>
    <name evidence="1" type="ORF">C4532_20100</name>
</gene>
<proteinExistence type="predicted"/>
<evidence type="ECO:0000313" key="1">
    <source>
        <dbReference type="EMBL" id="RJP63936.1"/>
    </source>
</evidence>
<dbReference type="AlphaFoldDB" id="A0A419EMS0"/>
<comment type="caution">
    <text evidence="1">The sequence shown here is derived from an EMBL/GenBank/DDBJ whole genome shotgun (WGS) entry which is preliminary data.</text>
</comment>
<dbReference type="Proteomes" id="UP000285961">
    <property type="component" value="Unassembled WGS sequence"/>
</dbReference>
<name>A0A419EMS0_9BACT</name>
<organism evidence="1 2">
    <name type="scientific">Candidatus Abyssobacteria bacterium SURF_17</name>
    <dbReference type="NCBI Taxonomy" id="2093361"/>
    <lineage>
        <taxon>Bacteria</taxon>
        <taxon>Pseudomonadati</taxon>
        <taxon>Candidatus Hydrogenedentota</taxon>
        <taxon>Candidatus Abyssobacteria</taxon>
    </lineage>
</organism>
<sequence length="98" mass="11054">MEFFIENVLLIRLLLFALASEDSSLGGLTTQSLVPNYGIGLPNRQETVLVAFSEMSERYLTGDTIPFSPFDRRMTKQTICISRDIFVLACKKCIMPTE</sequence>